<dbReference type="Proteomes" id="UP001265746">
    <property type="component" value="Unassembled WGS sequence"/>
</dbReference>
<evidence type="ECO:0000313" key="2">
    <source>
        <dbReference type="EMBL" id="KAK2601241.1"/>
    </source>
</evidence>
<proteinExistence type="predicted"/>
<feature type="domain" description="F-box" evidence="1">
    <location>
        <begin position="43"/>
        <end position="75"/>
    </location>
</feature>
<dbReference type="CDD" id="cd09917">
    <property type="entry name" value="F-box_SF"/>
    <property type="match status" value="1"/>
</dbReference>
<evidence type="ECO:0000259" key="1">
    <source>
        <dbReference type="Pfam" id="PF00646"/>
    </source>
</evidence>
<sequence>MNDHQPLKLVRHIHVADQIMSGLNTSPAASSQVLSQFSFSLFIRLPAELQLEILSHCQQNDLICLSLSSHSLRALTLPLIPAKPWLLSYDQIHPADAIQCKCGDDSMTGVGQNNYAHRRKRHTYEYSNKTTPHGPSGCTDWSPCRPYPDDHAVYMAALRPAGSQIITGWRGKANHMAIAGGEDGEPVLLIAGVIRKGTRRQI</sequence>
<name>A0AAD9VZE9_PHOAM</name>
<dbReference type="EMBL" id="JAUJFL010000006">
    <property type="protein sequence ID" value="KAK2601241.1"/>
    <property type="molecule type" value="Genomic_DNA"/>
</dbReference>
<dbReference type="InterPro" id="IPR001810">
    <property type="entry name" value="F-box_dom"/>
</dbReference>
<accession>A0AAD9VZE9</accession>
<evidence type="ECO:0000313" key="3">
    <source>
        <dbReference type="Proteomes" id="UP001265746"/>
    </source>
</evidence>
<dbReference type="InterPro" id="IPR036047">
    <property type="entry name" value="F-box-like_dom_sf"/>
</dbReference>
<organism evidence="2 3">
    <name type="scientific">Phomopsis amygdali</name>
    <name type="common">Fusicoccum amygdali</name>
    <dbReference type="NCBI Taxonomy" id="1214568"/>
    <lineage>
        <taxon>Eukaryota</taxon>
        <taxon>Fungi</taxon>
        <taxon>Dikarya</taxon>
        <taxon>Ascomycota</taxon>
        <taxon>Pezizomycotina</taxon>
        <taxon>Sordariomycetes</taxon>
        <taxon>Sordariomycetidae</taxon>
        <taxon>Diaporthales</taxon>
        <taxon>Diaporthaceae</taxon>
        <taxon>Diaporthe</taxon>
    </lineage>
</organism>
<dbReference type="Pfam" id="PF00646">
    <property type="entry name" value="F-box"/>
    <property type="match status" value="1"/>
</dbReference>
<keyword evidence="3" id="KW-1185">Reference proteome</keyword>
<comment type="caution">
    <text evidence="2">The sequence shown here is derived from an EMBL/GenBank/DDBJ whole genome shotgun (WGS) entry which is preliminary data.</text>
</comment>
<dbReference type="AlphaFoldDB" id="A0AAD9VZE9"/>
<reference evidence="2" key="1">
    <citation type="submission" date="2023-06" db="EMBL/GenBank/DDBJ databases">
        <authorList>
            <person name="Noh H."/>
        </authorList>
    </citation>
    <scope>NUCLEOTIDE SEQUENCE</scope>
    <source>
        <strain evidence="2">DUCC20226</strain>
    </source>
</reference>
<gene>
    <name evidence="2" type="ORF">N8I77_010705</name>
</gene>
<dbReference type="SUPFAM" id="SSF81383">
    <property type="entry name" value="F-box domain"/>
    <property type="match status" value="1"/>
</dbReference>
<protein>
    <recommendedName>
        <fullName evidence="1">F-box domain-containing protein</fullName>
    </recommendedName>
</protein>